<gene>
    <name evidence="2" type="ORF">F3Y22_tig00000778pilonHSYRG00265</name>
</gene>
<dbReference type="SUPFAM" id="SSF53098">
    <property type="entry name" value="Ribonuclease H-like"/>
    <property type="match status" value="1"/>
</dbReference>
<dbReference type="EMBL" id="VEPZ02000074">
    <property type="protein sequence ID" value="KAE8734165.1"/>
    <property type="molecule type" value="Genomic_DNA"/>
</dbReference>
<evidence type="ECO:0000313" key="2">
    <source>
        <dbReference type="EMBL" id="KAE8734165.1"/>
    </source>
</evidence>
<sequence>MLLGKSLINRFQETDEFGPIGENDGLISVSCKESWPSITTSAKFRVNLQIRWTNCLILKLLGKYIGLKALDERIRKMWMPKTEYELIDVGEDSTAVWIRFPGLPIHYYNEMMLFDMGNTLDCALKVDAHTSYASKGRKYKAHISKVFSKPSVPSPSGHPISCMIKSSAKDNSLHGTGPDKVRALSMQAHLRILNRLEGAANFDIAIDAGSRAFLRNAKDMTKLHKLQILVVVEPRIFDEVRSALFMKKPWKAPCDDGFHAGVYQICGVSAPESVKQLRPISLCTVAYKLITKVIVNRLWPLLNDLVNPLQSSFIPGRQAVDNILIAQEVLHKIKRFKLNYEKFKFYVSSSARLSSGRYFAQILNLSQSPDLGKYLGVPLIHGRVSKVTYNELVDKVKERLSSWKSNTLSIAGRVTLVRKTEQRVPHLVAWDEVCKLKRVGGLELRSMAKCPNVDPTLVDDSTRVCDFITRDFEWDTNKLFALHPMETAVKIIGYPLPKFSPVQDKNIWKYSSNGVFTTQSAYLALTTVPPDDQTPHLNWLWSLPILPKWKFFMWLAWPKNFWNHCIERSQRGQFYVMDLRKWLHENLATSRNSHAPLIRFASAIWNFWKERCQRNFQPKDYVYDESRTWLQIASPTNKMLQLNHNYPKNTTSTLMVHWSSPSNGYLKLNTDGVSQGNPGIARADGLLRDENGAWVMGFAAHLGTCTSVTAELFAIRMGLSLAWKYGYYCVFCEVDAKLALNLINNCHSSLHPLGSLIEDIRSFKARNWILMFQHIHREDNFCANILSKLGCSLEDDRVIFSSSPTEVSRMLEADSRGVSFPIGFSLQ</sequence>
<dbReference type="GO" id="GO:0003676">
    <property type="term" value="F:nucleic acid binding"/>
    <property type="evidence" value="ECO:0007669"/>
    <property type="project" value="InterPro"/>
</dbReference>
<name>A0A6A3CX57_HIBSY</name>
<dbReference type="InterPro" id="IPR036397">
    <property type="entry name" value="RNaseH_sf"/>
</dbReference>
<dbReference type="GO" id="GO:0004523">
    <property type="term" value="F:RNA-DNA hybrid ribonuclease activity"/>
    <property type="evidence" value="ECO:0007669"/>
    <property type="project" value="InterPro"/>
</dbReference>
<keyword evidence="3" id="KW-1185">Reference proteome</keyword>
<feature type="domain" description="RNase H type-1" evidence="1">
    <location>
        <begin position="669"/>
        <end position="788"/>
    </location>
</feature>
<reference evidence="2" key="1">
    <citation type="submission" date="2019-09" db="EMBL/GenBank/DDBJ databases">
        <title>Draft genome information of white flower Hibiscus syriacus.</title>
        <authorList>
            <person name="Kim Y.-M."/>
        </authorList>
    </citation>
    <scope>NUCLEOTIDE SEQUENCE [LARGE SCALE GENOMIC DNA]</scope>
    <source>
        <strain evidence="2">YM2019G1</strain>
    </source>
</reference>
<dbReference type="InterPro" id="IPR044730">
    <property type="entry name" value="RNase_H-like_dom_plant"/>
</dbReference>
<dbReference type="PANTHER" id="PTHR47723">
    <property type="entry name" value="OS05G0353850 PROTEIN"/>
    <property type="match status" value="1"/>
</dbReference>
<dbReference type="InterPro" id="IPR002156">
    <property type="entry name" value="RNaseH_domain"/>
</dbReference>
<dbReference type="InterPro" id="IPR012337">
    <property type="entry name" value="RNaseH-like_sf"/>
</dbReference>
<evidence type="ECO:0000313" key="3">
    <source>
        <dbReference type="Proteomes" id="UP000436088"/>
    </source>
</evidence>
<comment type="caution">
    <text evidence="2">The sequence shown here is derived from an EMBL/GenBank/DDBJ whole genome shotgun (WGS) entry which is preliminary data.</text>
</comment>
<organism evidence="2 3">
    <name type="scientific">Hibiscus syriacus</name>
    <name type="common">Rose of Sharon</name>
    <dbReference type="NCBI Taxonomy" id="106335"/>
    <lineage>
        <taxon>Eukaryota</taxon>
        <taxon>Viridiplantae</taxon>
        <taxon>Streptophyta</taxon>
        <taxon>Embryophyta</taxon>
        <taxon>Tracheophyta</taxon>
        <taxon>Spermatophyta</taxon>
        <taxon>Magnoliopsida</taxon>
        <taxon>eudicotyledons</taxon>
        <taxon>Gunneridae</taxon>
        <taxon>Pentapetalae</taxon>
        <taxon>rosids</taxon>
        <taxon>malvids</taxon>
        <taxon>Malvales</taxon>
        <taxon>Malvaceae</taxon>
        <taxon>Malvoideae</taxon>
        <taxon>Hibiscus</taxon>
    </lineage>
</organism>
<dbReference type="Proteomes" id="UP000436088">
    <property type="component" value="Unassembled WGS sequence"/>
</dbReference>
<dbReference type="PANTHER" id="PTHR47723:SF19">
    <property type="entry name" value="POLYNUCLEOTIDYL TRANSFERASE, RIBONUCLEASE H-LIKE SUPERFAMILY PROTEIN"/>
    <property type="match status" value="1"/>
</dbReference>
<dbReference type="Gene3D" id="3.30.420.10">
    <property type="entry name" value="Ribonuclease H-like superfamily/Ribonuclease H"/>
    <property type="match status" value="1"/>
</dbReference>
<protein>
    <recommendedName>
        <fullName evidence="1">RNase H type-1 domain-containing protein</fullName>
    </recommendedName>
</protein>
<evidence type="ECO:0000259" key="1">
    <source>
        <dbReference type="Pfam" id="PF13456"/>
    </source>
</evidence>
<dbReference type="AlphaFoldDB" id="A0A6A3CX57"/>
<dbReference type="Pfam" id="PF13456">
    <property type="entry name" value="RVT_3"/>
    <property type="match status" value="1"/>
</dbReference>
<accession>A0A6A3CX57</accession>
<proteinExistence type="predicted"/>
<dbReference type="CDD" id="cd06222">
    <property type="entry name" value="RNase_H_like"/>
    <property type="match status" value="1"/>
</dbReference>
<dbReference type="InterPro" id="IPR053151">
    <property type="entry name" value="RNase_H-like"/>
</dbReference>